<dbReference type="EMBL" id="AP031322">
    <property type="protein sequence ID" value="BFH74190.1"/>
    <property type="molecule type" value="Genomic_DNA"/>
</dbReference>
<evidence type="ECO:0000313" key="2">
    <source>
        <dbReference type="EMBL" id="BFH74190.1"/>
    </source>
</evidence>
<name>A0AAT9GU12_9CREN</name>
<evidence type="ECO:0000256" key="1">
    <source>
        <dbReference type="SAM" id="Phobius"/>
    </source>
</evidence>
<reference evidence="2" key="1">
    <citation type="submission" date="2024-03" db="EMBL/GenBank/DDBJ databases">
        <title>Complete genome sequence of Sulfurisphaera javensis strain KD-1.</title>
        <authorList>
            <person name="Sakai H."/>
            <person name="Nur N."/>
            <person name="Suwanto A."/>
            <person name="Kurosawa N."/>
        </authorList>
    </citation>
    <scope>NUCLEOTIDE SEQUENCE</scope>
    <source>
        <strain evidence="2">KD-1</strain>
    </source>
</reference>
<dbReference type="AlphaFoldDB" id="A0AAT9GU12"/>
<feature type="transmembrane region" description="Helical" evidence="1">
    <location>
        <begin position="179"/>
        <end position="201"/>
    </location>
</feature>
<keyword evidence="1" id="KW-0472">Membrane</keyword>
<keyword evidence="1" id="KW-1133">Transmembrane helix</keyword>
<organism evidence="2">
    <name type="scientific">Sulfurisphaera javensis</name>
    <dbReference type="NCBI Taxonomy" id="2049879"/>
    <lineage>
        <taxon>Archaea</taxon>
        <taxon>Thermoproteota</taxon>
        <taxon>Thermoprotei</taxon>
        <taxon>Sulfolobales</taxon>
        <taxon>Sulfolobaceae</taxon>
        <taxon>Sulfurisphaera</taxon>
    </lineage>
</organism>
<dbReference type="KEGG" id="sjv:SJAV_21340"/>
<protein>
    <recommendedName>
        <fullName evidence="3">Multipass membrane protein</fullName>
    </recommendedName>
</protein>
<feature type="transmembrane region" description="Helical" evidence="1">
    <location>
        <begin position="7"/>
        <end position="28"/>
    </location>
</feature>
<proteinExistence type="predicted"/>
<gene>
    <name evidence="2" type="ORF">SJAV_21340</name>
</gene>
<evidence type="ECO:0008006" key="3">
    <source>
        <dbReference type="Google" id="ProtNLM"/>
    </source>
</evidence>
<keyword evidence="1" id="KW-0812">Transmembrane</keyword>
<sequence length="208" mass="24444">MIKGKIFVFLIMFLLIFSIVFFIFYFYVTSYINTTFHFKYIHEIKYTLYGIFYPVNITIINESNTYLYCYSDKVMSIKYNSSNLTLRLVTEEYNGTIKLLNKSINLITKNISVSSHALVYPKGNKFFYSRISFPFIFIPVEHGTLYYLPIKHGEYLLIFSVSLQLDEYYGPVSDSVVPIPIIAVLSFILSLIISPLIYIIIRRVLKWK</sequence>
<accession>A0AAT9GU12</accession>